<protein>
    <submittedName>
        <fullName evidence="1">Uncharacterized protein</fullName>
    </submittedName>
</protein>
<evidence type="ECO:0000313" key="2">
    <source>
        <dbReference type="Proteomes" id="UP000092462"/>
    </source>
</evidence>
<keyword evidence="2" id="KW-1185">Reference proteome</keyword>
<proteinExistence type="predicted"/>
<accession>A0A1B0DKY1</accession>
<name>A0A1B0DKY1_PHLPP</name>
<dbReference type="VEuPathDB" id="VectorBase:PPAI008925"/>
<dbReference type="Proteomes" id="UP000092462">
    <property type="component" value="Unassembled WGS sequence"/>
</dbReference>
<organism evidence="1 2">
    <name type="scientific">Phlebotomus papatasi</name>
    <name type="common">Sandfly</name>
    <dbReference type="NCBI Taxonomy" id="29031"/>
    <lineage>
        <taxon>Eukaryota</taxon>
        <taxon>Metazoa</taxon>
        <taxon>Ecdysozoa</taxon>
        <taxon>Arthropoda</taxon>
        <taxon>Hexapoda</taxon>
        <taxon>Insecta</taxon>
        <taxon>Pterygota</taxon>
        <taxon>Neoptera</taxon>
        <taxon>Endopterygota</taxon>
        <taxon>Diptera</taxon>
        <taxon>Nematocera</taxon>
        <taxon>Psychodoidea</taxon>
        <taxon>Psychodidae</taxon>
        <taxon>Phlebotomus</taxon>
        <taxon>Phlebotomus</taxon>
    </lineage>
</organism>
<dbReference type="EnsemblMetazoa" id="PPAI008925-RA">
    <property type="protein sequence ID" value="PPAI008925-PA"/>
    <property type="gene ID" value="PPAI008925"/>
</dbReference>
<evidence type="ECO:0000313" key="1">
    <source>
        <dbReference type="EnsemblMetazoa" id="PPAI008925-PA"/>
    </source>
</evidence>
<dbReference type="AlphaFoldDB" id="A0A1B0DKY1"/>
<dbReference type="VEuPathDB" id="VectorBase:PPAPM1_003819"/>
<sequence length="135" mass="15032">MANARSSATTDPPSSIIRTGYVLMVTQLILGVFVVGLFWYNINEYKVLSDMTPISFITIKSGGIIFRTSLDLIYHTVAFIAYLAASIAFFVEILTTLWPSNSVYNGYLTSSVIGIVVSGLYFISAFLTFKFYRHV</sequence>
<dbReference type="EMBL" id="AJVK01006534">
    <property type="status" value="NOT_ANNOTATED_CDS"/>
    <property type="molecule type" value="Genomic_DNA"/>
</dbReference>
<reference evidence="1" key="1">
    <citation type="submission" date="2022-08" db="UniProtKB">
        <authorList>
            <consortium name="EnsemblMetazoa"/>
        </authorList>
    </citation>
    <scope>IDENTIFICATION</scope>
    <source>
        <strain evidence="1">Israel</strain>
    </source>
</reference>